<feature type="compositionally biased region" description="Polar residues" evidence="9">
    <location>
        <begin position="296"/>
        <end position="323"/>
    </location>
</feature>
<dbReference type="InterPro" id="IPR036803">
    <property type="entry name" value="Porphobilinogen_deaminase_C_sf"/>
</dbReference>
<keyword evidence="8" id="KW-0175">Coiled coil</keyword>
<evidence type="ECO:0000256" key="4">
    <source>
        <dbReference type="ARBA" id="ARBA00012655"/>
    </source>
</evidence>
<evidence type="ECO:0000256" key="6">
    <source>
        <dbReference type="ARBA" id="ARBA00023244"/>
    </source>
</evidence>
<dbReference type="HAMAP" id="MF_00260">
    <property type="entry name" value="Porphobil_deam"/>
    <property type="match status" value="1"/>
</dbReference>
<dbReference type="PANTHER" id="PTHR11557">
    <property type="entry name" value="PORPHOBILINOGEN DEAMINASE"/>
    <property type="match status" value="1"/>
</dbReference>
<evidence type="ECO:0000313" key="13">
    <source>
        <dbReference type="Proteomes" id="UP001497522"/>
    </source>
</evidence>
<evidence type="ECO:0000259" key="11">
    <source>
        <dbReference type="Pfam" id="PF03900"/>
    </source>
</evidence>
<evidence type="ECO:0000256" key="3">
    <source>
        <dbReference type="ARBA" id="ARBA00005638"/>
    </source>
</evidence>
<feature type="region of interest" description="Disordered" evidence="9">
    <location>
        <begin position="291"/>
        <end position="323"/>
    </location>
</feature>
<name>A0ABP1BMH7_9BRYO</name>
<feature type="domain" description="Porphobilinogen deaminase N-terminal" evidence="10">
    <location>
        <begin position="342"/>
        <end position="553"/>
    </location>
</feature>
<dbReference type="SUPFAM" id="SSF53850">
    <property type="entry name" value="Periplasmic binding protein-like II"/>
    <property type="match status" value="1"/>
</dbReference>
<dbReference type="Gene3D" id="3.30.160.40">
    <property type="entry name" value="Porphobilinogen deaminase, C-terminal domain"/>
    <property type="match status" value="1"/>
</dbReference>
<dbReference type="InterPro" id="IPR022417">
    <property type="entry name" value="Porphobilin_deaminase_N"/>
</dbReference>
<keyword evidence="6" id="KW-0627">Porphyrin biosynthesis</keyword>
<keyword evidence="5" id="KW-0808">Transferase</keyword>
<comment type="pathway">
    <text evidence="2">Porphyrin-containing compound metabolism; protoporphyrin-IX biosynthesis; coproporphyrinogen-III from 5-aminolevulinate: step 2/4.</text>
</comment>
<keyword evidence="13" id="KW-1185">Reference proteome</keyword>
<dbReference type="Pfam" id="PF03900">
    <property type="entry name" value="Porphobil_deamC"/>
    <property type="match status" value="1"/>
</dbReference>
<comment type="cofactor">
    <cofactor evidence="1">
        <name>dipyrromethane</name>
        <dbReference type="ChEBI" id="CHEBI:60342"/>
    </cofactor>
</comment>
<evidence type="ECO:0000313" key="12">
    <source>
        <dbReference type="EMBL" id="CAK9876987.1"/>
    </source>
</evidence>
<evidence type="ECO:0000256" key="7">
    <source>
        <dbReference type="ARBA" id="ARBA00033064"/>
    </source>
</evidence>
<dbReference type="Gene3D" id="3.40.190.10">
    <property type="entry name" value="Periplasmic binding protein-like II"/>
    <property type="match status" value="2"/>
</dbReference>
<comment type="similarity">
    <text evidence="3">Belongs to the HMBS family.</text>
</comment>
<feature type="domain" description="Porphobilinogen deaminase C-terminal" evidence="11">
    <location>
        <begin position="566"/>
        <end position="638"/>
    </location>
</feature>
<feature type="coiled-coil region" evidence="8">
    <location>
        <begin position="74"/>
        <end position="178"/>
    </location>
</feature>
<dbReference type="InterPro" id="IPR022419">
    <property type="entry name" value="Porphobilin_deaminase_cofac_BS"/>
</dbReference>
<dbReference type="InterPro" id="IPR000860">
    <property type="entry name" value="HemC"/>
</dbReference>
<dbReference type="CDD" id="cd13648">
    <property type="entry name" value="PBP2_PBGD_1"/>
    <property type="match status" value="1"/>
</dbReference>
<evidence type="ECO:0000256" key="2">
    <source>
        <dbReference type="ARBA" id="ARBA00004735"/>
    </source>
</evidence>
<evidence type="ECO:0000256" key="5">
    <source>
        <dbReference type="ARBA" id="ARBA00022679"/>
    </source>
</evidence>
<proteinExistence type="inferred from homology"/>
<dbReference type="EMBL" id="OZ023706">
    <property type="protein sequence ID" value="CAK9876987.1"/>
    <property type="molecule type" value="Genomic_DNA"/>
</dbReference>
<dbReference type="NCBIfam" id="TIGR00212">
    <property type="entry name" value="hemC"/>
    <property type="match status" value="1"/>
</dbReference>
<evidence type="ECO:0000256" key="1">
    <source>
        <dbReference type="ARBA" id="ARBA00001916"/>
    </source>
</evidence>
<dbReference type="PROSITE" id="PS00533">
    <property type="entry name" value="PORPHOBILINOGEN_DEAM"/>
    <property type="match status" value="1"/>
</dbReference>
<dbReference type="EC" id="2.5.1.61" evidence="4"/>
<sequence>MLKLESKVRELEWELQTAAAELENHPEALEHQGQIAATHQMEEDKDNAIDVLEDVATKQTLELDIIWVLHESQMKEVSARLTGLAARIIELEKELQSYVVKESKQAWRLEAVEEIIAQHDETVRQLGDNAMELQGLIAAHRSSSEEKSNCIALLQANVKKLEMELSSSQDQATLYEDRAKHLTERSLELEKLLSEHQHAAQNAAESAASLQDLLLVAYNTNAEMNADMTEMGRNLSLLEVQCCEAEEKASQKKQISQLQGIITSLEDKLKTTETEKSKLKNDYKELLCNRPEVQENGGTSETGLLVPSSNVNQPKANSTQEGVKSIATATVNSDSKTRVALVRIGTRGSPLALAQAYQTRDKLKAAHPELAEEGALEIIIIKTTGDKILNQPLADIGGKGLFTKEIDDALLGGEIDIAVHSMKDVPTYLPEGTILPCNLPREDVRDAFICPTASSLAELPAGSVVGSASLRRQSQILYRHPDLKVVNFRGNVQTRLRKLSEGTVQATLLALAGLKRLDMTQHVTAILETDEMLPAIAQGAIGIACRSNDSTMEKYLATLNHEDTRLAVSCERAFLATLDGSCRTPIAGLAQRNENGSCTFRGLVASPDGKQVLETSREGSFEYDDMVALAKDAGQELLQKAGPNFFSW</sequence>
<dbReference type="Proteomes" id="UP001497522">
    <property type="component" value="Chromosome 5"/>
</dbReference>
<evidence type="ECO:0000256" key="8">
    <source>
        <dbReference type="SAM" id="Coils"/>
    </source>
</evidence>
<evidence type="ECO:0000256" key="9">
    <source>
        <dbReference type="SAM" id="MobiDB-lite"/>
    </source>
</evidence>
<evidence type="ECO:0000259" key="10">
    <source>
        <dbReference type="Pfam" id="PF01379"/>
    </source>
</evidence>
<gene>
    <name evidence="12" type="ORF">CSSPJE1EN2_LOCUS19029</name>
</gene>
<dbReference type="InterPro" id="IPR022418">
    <property type="entry name" value="Porphobilinogen_deaminase_C"/>
</dbReference>
<dbReference type="SUPFAM" id="SSF54782">
    <property type="entry name" value="Porphobilinogen deaminase (hydroxymethylbilane synthase), C-terminal domain"/>
    <property type="match status" value="1"/>
</dbReference>
<dbReference type="PRINTS" id="PR00151">
    <property type="entry name" value="PORPHBDMNASE"/>
</dbReference>
<organism evidence="12 13">
    <name type="scientific">Sphagnum jensenii</name>
    <dbReference type="NCBI Taxonomy" id="128206"/>
    <lineage>
        <taxon>Eukaryota</taxon>
        <taxon>Viridiplantae</taxon>
        <taxon>Streptophyta</taxon>
        <taxon>Embryophyta</taxon>
        <taxon>Bryophyta</taxon>
        <taxon>Sphagnophytina</taxon>
        <taxon>Sphagnopsida</taxon>
        <taxon>Sphagnales</taxon>
        <taxon>Sphagnaceae</taxon>
        <taxon>Sphagnum</taxon>
    </lineage>
</organism>
<dbReference type="Pfam" id="PF01379">
    <property type="entry name" value="Porphobil_deam"/>
    <property type="match status" value="1"/>
</dbReference>
<reference evidence="12" key="1">
    <citation type="submission" date="2024-03" db="EMBL/GenBank/DDBJ databases">
        <authorList>
            <consortium name="ELIXIR-Norway"/>
            <consortium name="Elixir Norway"/>
        </authorList>
    </citation>
    <scope>NUCLEOTIDE SEQUENCE</scope>
</reference>
<protein>
    <recommendedName>
        <fullName evidence="4">hydroxymethylbilane synthase</fullName>
        <ecNumber evidence="4">2.5.1.61</ecNumber>
    </recommendedName>
    <alternativeName>
        <fullName evidence="7">Hydroxymethylbilane synthase</fullName>
    </alternativeName>
</protein>
<accession>A0ABP1BMH7</accession>
<dbReference type="PANTHER" id="PTHR11557:SF0">
    <property type="entry name" value="PORPHOBILINOGEN DEAMINASE"/>
    <property type="match status" value="1"/>
</dbReference>